<evidence type="ECO:0000256" key="1">
    <source>
        <dbReference type="SAM" id="SignalP"/>
    </source>
</evidence>
<evidence type="ECO:0000313" key="2">
    <source>
        <dbReference type="EMBL" id="KYG73268.1"/>
    </source>
</evidence>
<dbReference type="AlphaFoldDB" id="A0A150X3H0"/>
<gene>
    <name evidence="2" type="ORF">AWW68_11170</name>
</gene>
<feature type="chain" id="PRO_5007574229" description="Outer membrane protein beta-barrel domain-containing protein" evidence="1">
    <location>
        <begin position="23"/>
        <end position="278"/>
    </location>
</feature>
<reference evidence="2 3" key="1">
    <citation type="submission" date="2016-01" db="EMBL/GenBank/DDBJ databases">
        <title>Genome sequencing of Roseivirga spongicola UST030701-084.</title>
        <authorList>
            <person name="Selvaratnam C."/>
            <person name="Thevarajoo S."/>
            <person name="Goh K.M."/>
            <person name="Ee R."/>
            <person name="Chan K.-G."/>
            <person name="Chong C.S."/>
        </authorList>
    </citation>
    <scope>NUCLEOTIDE SEQUENCE [LARGE SCALE GENOMIC DNA]</scope>
    <source>
        <strain evidence="2 3">UST030701-084</strain>
    </source>
</reference>
<dbReference type="Proteomes" id="UP000075606">
    <property type="component" value="Unassembled WGS sequence"/>
</dbReference>
<name>A0A150X3H0_9BACT</name>
<comment type="caution">
    <text evidence="2">The sequence shown here is derived from an EMBL/GenBank/DDBJ whole genome shotgun (WGS) entry which is preliminary data.</text>
</comment>
<accession>A0A150X3H0</accession>
<evidence type="ECO:0008006" key="4">
    <source>
        <dbReference type="Google" id="ProtNLM"/>
    </source>
</evidence>
<organism evidence="2 3">
    <name type="scientific">Roseivirga spongicola</name>
    <dbReference type="NCBI Taxonomy" id="333140"/>
    <lineage>
        <taxon>Bacteria</taxon>
        <taxon>Pseudomonadati</taxon>
        <taxon>Bacteroidota</taxon>
        <taxon>Cytophagia</taxon>
        <taxon>Cytophagales</taxon>
        <taxon>Roseivirgaceae</taxon>
        <taxon>Roseivirga</taxon>
    </lineage>
</organism>
<sequence>MLKLIRHVLILLLLFSFTKAYTQEKESLPYTKKGQFYFYWGYNWSSYTDSDIHFRGSDHDFTLYDVVAHDRPSKFTLETYFNIFNFSAPQFSTRFGYFIKDNWELSLGMDHMKYVAKQLQNTTITGWIEEDGTTTIYNNDDIRLLYSFLQYEHTDGLNYINLGLRRTINIINKGKFDLNLIAGFESGIIMPRSDVTLLGKDRSDRYHLSGYGLNLVGAINFTFFEKYFFQAELKGGYVNMPKVLTSFEGDIASQDFFFSQTNISFGGYFPLFRRKVKD</sequence>
<dbReference type="STRING" id="333140.AWW68_11170"/>
<keyword evidence="3" id="KW-1185">Reference proteome</keyword>
<proteinExistence type="predicted"/>
<dbReference type="RefSeq" id="WP_068221407.1">
    <property type="nucleotide sequence ID" value="NZ_CP139724.1"/>
</dbReference>
<evidence type="ECO:0000313" key="3">
    <source>
        <dbReference type="Proteomes" id="UP000075606"/>
    </source>
</evidence>
<feature type="signal peptide" evidence="1">
    <location>
        <begin position="1"/>
        <end position="22"/>
    </location>
</feature>
<protein>
    <recommendedName>
        <fullName evidence="4">Outer membrane protein beta-barrel domain-containing protein</fullName>
    </recommendedName>
</protein>
<dbReference type="EMBL" id="LRPC01000028">
    <property type="protein sequence ID" value="KYG73268.1"/>
    <property type="molecule type" value="Genomic_DNA"/>
</dbReference>
<keyword evidence="1" id="KW-0732">Signal</keyword>